<keyword evidence="8" id="KW-1185">Reference proteome</keyword>
<dbReference type="InterPro" id="IPR007051">
    <property type="entry name" value="CHORD_dom"/>
</dbReference>
<evidence type="ECO:0000313" key="7">
    <source>
        <dbReference type="EnsemblMetazoa" id="XP_030851190"/>
    </source>
</evidence>
<dbReference type="RefSeq" id="XP_030851190.1">
    <property type="nucleotide sequence ID" value="XM_030995330.1"/>
</dbReference>
<evidence type="ECO:0000313" key="8">
    <source>
        <dbReference type="Proteomes" id="UP000007110"/>
    </source>
</evidence>
<feature type="domain" description="CS" evidence="5">
    <location>
        <begin position="230"/>
        <end position="320"/>
    </location>
</feature>
<dbReference type="Pfam" id="PF04969">
    <property type="entry name" value="CS"/>
    <property type="match status" value="1"/>
</dbReference>
<keyword evidence="2" id="KW-0677">Repeat</keyword>
<evidence type="ECO:0008006" key="9">
    <source>
        <dbReference type="Google" id="ProtNLM"/>
    </source>
</evidence>
<reference evidence="8" key="1">
    <citation type="submission" date="2015-02" db="EMBL/GenBank/DDBJ databases">
        <title>Genome sequencing for Strongylocentrotus purpuratus.</title>
        <authorList>
            <person name="Murali S."/>
            <person name="Liu Y."/>
            <person name="Vee V."/>
            <person name="English A."/>
            <person name="Wang M."/>
            <person name="Skinner E."/>
            <person name="Han Y."/>
            <person name="Muzny D.M."/>
            <person name="Worley K.C."/>
            <person name="Gibbs R.A."/>
        </authorList>
    </citation>
    <scope>NUCLEOTIDE SEQUENCE</scope>
</reference>
<dbReference type="InterPro" id="IPR008978">
    <property type="entry name" value="HSP20-like_chaperone"/>
</dbReference>
<dbReference type="PANTHER" id="PTHR46983:SF3">
    <property type="entry name" value="CHPADIPLOID STATE MAINTENANCE PROTEIN CHPA"/>
    <property type="match status" value="1"/>
</dbReference>
<dbReference type="GeneID" id="115928263"/>
<dbReference type="Proteomes" id="UP000007110">
    <property type="component" value="Unassembled WGS sequence"/>
</dbReference>
<dbReference type="PROSITE" id="PS51203">
    <property type="entry name" value="CS"/>
    <property type="match status" value="1"/>
</dbReference>
<dbReference type="InParanoid" id="A0A7M7PLH0"/>
<dbReference type="FunCoup" id="A0A7M7PLH0">
    <property type="interactions" value="1988"/>
</dbReference>
<dbReference type="AlphaFoldDB" id="A0A7M7PLH0"/>
<dbReference type="Pfam" id="PF04968">
    <property type="entry name" value="CHORD"/>
    <property type="match status" value="2"/>
</dbReference>
<dbReference type="GO" id="GO:0051298">
    <property type="term" value="P:centrosome duplication"/>
    <property type="evidence" value="ECO:0000318"/>
    <property type="project" value="GO_Central"/>
</dbReference>
<dbReference type="PROSITE" id="PS51401">
    <property type="entry name" value="CHORD"/>
    <property type="match status" value="2"/>
</dbReference>
<evidence type="ECO:0000259" key="6">
    <source>
        <dbReference type="PROSITE" id="PS51401"/>
    </source>
</evidence>
<dbReference type="SUPFAM" id="SSF49764">
    <property type="entry name" value="HSP20-like chaperones"/>
    <property type="match status" value="1"/>
</dbReference>
<sequence length="322" mass="35932">MSAENPEKLQCYNKGCGSVYSPEEDGPDCCIHHPGAPVFHDALKGWTCCKKRTTDFTEFLNIPGCGRSKHNPVKPVEEPKPQSTNTDDIVPEKAVVPPPRQPIQNADPEERPSLDEPMIKLPLCVDPSLKAALERMSLNAQTQQGTTEGDEDIKKGTICKNKGCRMPYEGEMSLTERCKHHPGAAIFHEGMKYWSCCNRKTSDFNNFLNQEGCTTGSHVFKSTESEEKQLVACRHDWHQTGKMAVLSVYCKKSEPSATVVQANQVSLDIQISFNQQKSEFRKTIKLEGVIDPGSSVVNMLGSKVEIKLIKAESMSWKKFELE</sequence>
<evidence type="ECO:0000259" key="5">
    <source>
        <dbReference type="PROSITE" id="PS51203"/>
    </source>
</evidence>
<feature type="domain" description="CHORD" evidence="6">
    <location>
        <begin position="11"/>
        <end position="70"/>
    </location>
</feature>
<dbReference type="GO" id="GO:0008270">
    <property type="term" value="F:zinc ion binding"/>
    <property type="evidence" value="ECO:0000318"/>
    <property type="project" value="GO_Central"/>
</dbReference>
<dbReference type="KEGG" id="spu:115928263"/>
<dbReference type="OrthoDB" id="10261079at2759"/>
<dbReference type="InterPro" id="IPR007052">
    <property type="entry name" value="CS_dom"/>
</dbReference>
<evidence type="ECO:0000256" key="4">
    <source>
        <dbReference type="SAM" id="MobiDB-lite"/>
    </source>
</evidence>
<keyword evidence="3" id="KW-0862">Zinc</keyword>
<proteinExistence type="predicted"/>
<evidence type="ECO:0000256" key="2">
    <source>
        <dbReference type="ARBA" id="ARBA00022737"/>
    </source>
</evidence>
<evidence type="ECO:0000256" key="3">
    <source>
        <dbReference type="ARBA" id="ARBA00022833"/>
    </source>
</evidence>
<dbReference type="OMA" id="CVYHTGV"/>
<organism evidence="7 8">
    <name type="scientific">Strongylocentrotus purpuratus</name>
    <name type="common">Purple sea urchin</name>
    <dbReference type="NCBI Taxonomy" id="7668"/>
    <lineage>
        <taxon>Eukaryota</taxon>
        <taxon>Metazoa</taxon>
        <taxon>Echinodermata</taxon>
        <taxon>Eleutherozoa</taxon>
        <taxon>Echinozoa</taxon>
        <taxon>Echinoidea</taxon>
        <taxon>Euechinoidea</taxon>
        <taxon>Echinacea</taxon>
        <taxon>Camarodonta</taxon>
        <taxon>Echinidea</taxon>
        <taxon>Strongylocentrotidae</taxon>
        <taxon>Strongylocentrotus</taxon>
    </lineage>
</organism>
<evidence type="ECO:0000256" key="1">
    <source>
        <dbReference type="ARBA" id="ARBA00022723"/>
    </source>
</evidence>
<dbReference type="PANTHER" id="PTHR46983">
    <property type="entry name" value="CYSTEINE AND HISTIDINE-RICH DOMAIN-CONTAINING PROTEIN 1"/>
    <property type="match status" value="1"/>
</dbReference>
<accession>A0A7M7PLH0</accession>
<dbReference type="EnsemblMetazoa" id="XM_030995330">
    <property type="protein sequence ID" value="XP_030851190"/>
    <property type="gene ID" value="LOC115928263"/>
</dbReference>
<name>A0A7M7PLH0_STRPU</name>
<protein>
    <recommendedName>
        <fullName evidence="9">Cysteine and histidine-rich domain-containing protein 1</fullName>
    </recommendedName>
</protein>
<dbReference type="Gene3D" id="2.60.40.790">
    <property type="match status" value="1"/>
</dbReference>
<keyword evidence="1" id="KW-0479">Metal-binding</keyword>
<feature type="domain" description="CHORD" evidence="6">
    <location>
        <begin position="159"/>
        <end position="218"/>
    </location>
</feature>
<dbReference type="Gene3D" id="4.10.1130.20">
    <property type="match status" value="2"/>
</dbReference>
<feature type="region of interest" description="Disordered" evidence="4">
    <location>
        <begin position="67"/>
        <end position="114"/>
    </location>
</feature>
<dbReference type="InterPro" id="IPR039790">
    <property type="entry name" value="CHRD1"/>
</dbReference>
<reference evidence="7" key="2">
    <citation type="submission" date="2021-01" db="UniProtKB">
        <authorList>
            <consortium name="EnsemblMetazoa"/>
        </authorList>
    </citation>
    <scope>IDENTIFICATION</scope>
</reference>
<dbReference type="CDD" id="cd06488">
    <property type="entry name" value="p23_melusin_like"/>
    <property type="match status" value="1"/>
</dbReference>